<dbReference type="EMBL" id="AVGG01000023">
    <property type="protein sequence ID" value="ESU25845.1"/>
    <property type="molecule type" value="Genomic_DNA"/>
</dbReference>
<keyword evidence="2" id="KW-1185">Reference proteome</keyword>
<evidence type="ECO:0000313" key="1">
    <source>
        <dbReference type="EMBL" id="ESU25845.1"/>
    </source>
</evidence>
<name>V6SN55_9FLAO</name>
<dbReference type="Proteomes" id="UP000018004">
    <property type="component" value="Unassembled WGS sequence"/>
</dbReference>
<dbReference type="STRING" id="1341181.FLJC2902T_30390"/>
<reference evidence="1 2" key="1">
    <citation type="submission" date="2013-08" db="EMBL/GenBank/DDBJ databases">
        <title>Flavobacterium limnosediminis JC2902 genome sequencing.</title>
        <authorList>
            <person name="Lee K."/>
            <person name="Yi H."/>
            <person name="Park S."/>
            <person name="Chun J."/>
        </authorList>
    </citation>
    <scope>NUCLEOTIDE SEQUENCE [LARGE SCALE GENOMIC DNA]</scope>
    <source>
        <strain evidence="1 2">JC2902</strain>
    </source>
</reference>
<proteinExistence type="predicted"/>
<gene>
    <name evidence="1" type="ORF">FLJC2902T_30390</name>
</gene>
<sequence length="39" mass="4586">MVITCNFIPLLYGFSTNLSEKNKEARDKRKTITLEKNRI</sequence>
<comment type="caution">
    <text evidence="1">The sequence shown here is derived from an EMBL/GenBank/DDBJ whole genome shotgun (WGS) entry which is preliminary data.</text>
</comment>
<accession>V6SN55</accession>
<protein>
    <submittedName>
        <fullName evidence="1">Uncharacterized protein</fullName>
    </submittedName>
</protein>
<evidence type="ECO:0000313" key="2">
    <source>
        <dbReference type="Proteomes" id="UP000018004"/>
    </source>
</evidence>
<dbReference type="AlphaFoldDB" id="V6SN55"/>
<dbReference type="PATRIC" id="fig|1341181.4.peg.2988"/>
<organism evidence="1 2">
    <name type="scientific">Flavobacterium limnosediminis JC2902</name>
    <dbReference type="NCBI Taxonomy" id="1341181"/>
    <lineage>
        <taxon>Bacteria</taxon>
        <taxon>Pseudomonadati</taxon>
        <taxon>Bacteroidota</taxon>
        <taxon>Flavobacteriia</taxon>
        <taxon>Flavobacteriales</taxon>
        <taxon>Flavobacteriaceae</taxon>
        <taxon>Flavobacterium</taxon>
    </lineage>
</organism>